<dbReference type="EMBL" id="KI913215">
    <property type="protein sequence ID" value="ETV66236.1"/>
    <property type="molecule type" value="Genomic_DNA"/>
</dbReference>
<reference evidence="1" key="1">
    <citation type="submission" date="2013-12" db="EMBL/GenBank/DDBJ databases">
        <title>The Genome Sequence of Aphanomyces astaci APO3.</title>
        <authorList>
            <consortium name="The Broad Institute Genomics Platform"/>
            <person name="Russ C."/>
            <person name="Tyler B."/>
            <person name="van West P."/>
            <person name="Dieguez-Uribeondo J."/>
            <person name="Young S.K."/>
            <person name="Zeng Q."/>
            <person name="Gargeya S."/>
            <person name="Fitzgerald M."/>
            <person name="Abouelleil A."/>
            <person name="Alvarado L."/>
            <person name="Chapman S.B."/>
            <person name="Gainer-Dewar J."/>
            <person name="Goldberg J."/>
            <person name="Griggs A."/>
            <person name="Gujja S."/>
            <person name="Hansen M."/>
            <person name="Howarth C."/>
            <person name="Imamovic A."/>
            <person name="Ireland A."/>
            <person name="Larimer J."/>
            <person name="McCowan C."/>
            <person name="Murphy C."/>
            <person name="Pearson M."/>
            <person name="Poon T.W."/>
            <person name="Priest M."/>
            <person name="Roberts A."/>
            <person name="Saif S."/>
            <person name="Shea T."/>
            <person name="Sykes S."/>
            <person name="Wortman J."/>
            <person name="Nusbaum C."/>
            <person name="Birren B."/>
        </authorList>
    </citation>
    <scope>NUCLEOTIDE SEQUENCE [LARGE SCALE GENOMIC DNA]</scope>
    <source>
        <strain evidence="1">APO3</strain>
    </source>
</reference>
<organism evidence="1">
    <name type="scientific">Aphanomyces astaci</name>
    <name type="common">Crayfish plague agent</name>
    <dbReference type="NCBI Taxonomy" id="112090"/>
    <lineage>
        <taxon>Eukaryota</taxon>
        <taxon>Sar</taxon>
        <taxon>Stramenopiles</taxon>
        <taxon>Oomycota</taxon>
        <taxon>Saprolegniomycetes</taxon>
        <taxon>Saprolegniales</taxon>
        <taxon>Verrucalvaceae</taxon>
        <taxon>Aphanomyces</taxon>
    </lineage>
</organism>
<dbReference type="VEuPathDB" id="FungiDB:H257_17278"/>
<accession>W4FHD9</accession>
<dbReference type="OrthoDB" id="3626597at2759"/>
<dbReference type="GeneID" id="20819274"/>
<sequence length="112" mass="12862">MLDDIANKKTTAAELFNLYFVPIVNIDGYDISYTTPSPPPASTSHMQTAYWFVVPEGSPGHTLADSLPITWLLTGKRVFTRAFWGFYACYEKWGNYSCFLTNNFMEWEDLRV</sequence>
<dbReference type="RefSeq" id="XP_009844305.1">
    <property type="nucleotide sequence ID" value="XM_009846003.1"/>
</dbReference>
<gene>
    <name evidence="1" type="ORF">H257_17278</name>
</gene>
<proteinExistence type="predicted"/>
<protein>
    <recommendedName>
        <fullName evidence="2">Peptidase M14 carboxypeptidase A domain-containing protein</fullName>
    </recommendedName>
</protein>
<evidence type="ECO:0008006" key="2">
    <source>
        <dbReference type="Google" id="ProtNLM"/>
    </source>
</evidence>
<evidence type="ECO:0000313" key="1">
    <source>
        <dbReference type="EMBL" id="ETV66236.1"/>
    </source>
</evidence>
<dbReference type="AlphaFoldDB" id="W4FHD9"/>
<name>W4FHD9_APHAT</name>